<feature type="non-terminal residue" evidence="1">
    <location>
        <position position="170"/>
    </location>
</feature>
<accession>K1TIR1</accession>
<reference evidence="1" key="1">
    <citation type="journal article" date="2013" name="Environ. Microbiol.">
        <title>Microbiota from the distal guts of lean and obese adolescents exhibit partial functional redundancy besides clear differences in community structure.</title>
        <authorList>
            <person name="Ferrer M."/>
            <person name="Ruiz A."/>
            <person name="Lanza F."/>
            <person name="Haange S.B."/>
            <person name="Oberbach A."/>
            <person name="Till H."/>
            <person name="Bargiela R."/>
            <person name="Campoy C."/>
            <person name="Segura M.T."/>
            <person name="Richter M."/>
            <person name="von Bergen M."/>
            <person name="Seifert J."/>
            <person name="Suarez A."/>
        </authorList>
    </citation>
    <scope>NUCLEOTIDE SEQUENCE</scope>
</reference>
<evidence type="ECO:0000313" key="1">
    <source>
        <dbReference type="EMBL" id="EKC73002.1"/>
    </source>
</evidence>
<dbReference type="AlphaFoldDB" id="K1TIR1"/>
<organism evidence="1">
    <name type="scientific">human gut metagenome</name>
    <dbReference type="NCBI Taxonomy" id="408170"/>
    <lineage>
        <taxon>unclassified sequences</taxon>
        <taxon>metagenomes</taxon>
        <taxon>organismal metagenomes</taxon>
    </lineage>
</organism>
<protein>
    <recommendedName>
        <fullName evidence="2">Protein containing DUF324</fullName>
    </recommendedName>
</protein>
<comment type="caution">
    <text evidence="1">The sequence shown here is derived from an EMBL/GenBank/DDBJ whole genome shotgun (WGS) entry which is preliminary data.</text>
</comment>
<feature type="non-terminal residue" evidence="1">
    <location>
        <position position="1"/>
    </location>
</feature>
<proteinExistence type="predicted"/>
<name>K1TIR1_9ZZZZ</name>
<gene>
    <name evidence="1" type="ORF">LEA_06446</name>
</gene>
<dbReference type="EMBL" id="AJWY01004218">
    <property type="protein sequence ID" value="EKC73002.1"/>
    <property type="molecule type" value="Genomic_DNA"/>
</dbReference>
<sequence length="170" mass="19351">GKDSVTAKLRPLPKGTRFNGILRYRNLTEDELGLLLWSLRLEDGCYQTIGMGKPCGLGRMKLTIKGLREYSPAELYCSGGFNTSTQTCGIETVNKYIETYDTAAGKNISKKPSPLHNRKELKDFFFMKRMIRPVEEASYMTLDEYRNIRSPLPTVQSIREEEETRAAEAK</sequence>
<evidence type="ECO:0008006" key="2">
    <source>
        <dbReference type="Google" id="ProtNLM"/>
    </source>
</evidence>